<reference evidence="2 3" key="1">
    <citation type="journal article" date="2019" name="Sci. Rep.">
        <title>Orb-weaving spider Araneus ventricosus genome elucidates the spidroin gene catalogue.</title>
        <authorList>
            <person name="Kono N."/>
            <person name="Nakamura H."/>
            <person name="Ohtoshi R."/>
            <person name="Moran D.A.P."/>
            <person name="Shinohara A."/>
            <person name="Yoshida Y."/>
            <person name="Fujiwara M."/>
            <person name="Mori M."/>
            <person name="Tomita M."/>
            <person name="Arakawa K."/>
        </authorList>
    </citation>
    <scope>NUCLEOTIDE SEQUENCE [LARGE SCALE GENOMIC DNA]</scope>
</reference>
<feature type="region of interest" description="Disordered" evidence="1">
    <location>
        <begin position="154"/>
        <end position="183"/>
    </location>
</feature>
<name>A0A4Y2GTU4_ARAVE</name>
<comment type="caution">
    <text evidence="2">The sequence shown here is derived from an EMBL/GenBank/DDBJ whole genome shotgun (WGS) entry which is preliminary data.</text>
</comment>
<dbReference type="EMBL" id="BGPR01001537">
    <property type="protein sequence ID" value="GBM56269.1"/>
    <property type="molecule type" value="Genomic_DNA"/>
</dbReference>
<proteinExistence type="predicted"/>
<dbReference type="Proteomes" id="UP000499080">
    <property type="component" value="Unassembled WGS sequence"/>
</dbReference>
<dbReference type="OrthoDB" id="97058at2759"/>
<accession>A0A4Y2GTU4</accession>
<protein>
    <submittedName>
        <fullName evidence="2">Uncharacterized protein</fullName>
    </submittedName>
</protein>
<evidence type="ECO:0000313" key="3">
    <source>
        <dbReference type="Proteomes" id="UP000499080"/>
    </source>
</evidence>
<gene>
    <name evidence="2" type="ORF">AVEN_151947_1</name>
</gene>
<evidence type="ECO:0000313" key="2">
    <source>
        <dbReference type="EMBL" id="GBM56269.1"/>
    </source>
</evidence>
<evidence type="ECO:0000256" key="1">
    <source>
        <dbReference type="SAM" id="MobiDB-lite"/>
    </source>
</evidence>
<dbReference type="AlphaFoldDB" id="A0A4Y2GTU4"/>
<dbReference type="Pfam" id="PF14223">
    <property type="entry name" value="Retrotran_gag_2"/>
    <property type="match status" value="1"/>
</dbReference>
<organism evidence="2 3">
    <name type="scientific">Araneus ventricosus</name>
    <name type="common">Orbweaver spider</name>
    <name type="synonym">Epeira ventricosa</name>
    <dbReference type="NCBI Taxonomy" id="182803"/>
    <lineage>
        <taxon>Eukaryota</taxon>
        <taxon>Metazoa</taxon>
        <taxon>Ecdysozoa</taxon>
        <taxon>Arthropoda</taxon>
        <taxon>Chelicerata</taxon>
        <taxon>Arachnida</taxon>
        <taxon>Araneae</taxon>
        <taxon>Araneomorphae</taxon>
        <taxon>Entelegynae</taxon>
        <taxon>Araneoidea</taxon>
        <taxon>Araneidae</taxon>
        <taxon>Araneus</taxon>
    </lineage>
</organism>
<sequence>MEKLNFIERLEGERSWIRRNFDVELQLTVQKAIPIVQGKVTKPEPLSLDASENEKKTYDTALKCFEELDSVARYIIGSSVRPEPKNHILTCKTSKDMWDALHSGYEQRNEQQRLDLLYSQLFNYKKETVDDITTHVSKLQRIWKDLQDELKSENVQLPKSMLNTHRPRPKENHPALPKHPGNN</sequence>
<keyword evidence="3" id="KW-1185">Reference proteome</keyword>
<feature type="compositionally biased region" description="Polar residues" evidence="1">
    <location>
        <begin position="154"/>
        <end position="163"/>
    </location>
</feature>